<accession>A8ZRT0</accession>
<dbReference type="PROSITE" id="PS50005">
    <property type="entry name" value="TPR"/>
    <property type="match status" value="3"/>
</dbReference>
<dbReference type="InterPro" id="IPR001119">
    <property type="entry name" value="SLH_dom"/>
</dbReference>
<dbReference type="PANTHER" id="PTHR12558">
    <property type="entry name" value="CELL DIVISION CYCLE 16,23,27"/>
    <property type="match status" value="1"/>
</dbReference>
<dbReference type="InterPro" id="IPR019734">
    <property type="entry name" value="TPR_rpt"/>
</dbReference>
<dbReference type="PANTHER" id="PTHR12558:SF13">
    <property type="entry name" value="CELL DIVISION CYCLE PROTEIN 27 HOMOLOG"/>
    <property type="match status" value="1"/>
</dbReference>
<dbReference type="InterPro" id="IPR011990">
    <property type="entry name" value="TPR-like_helical_dom_sf"/>
</dbReference>
<dbReference type="STRING" id="96561.Dole_0037"/>
<gene>
    <name evidence="4" type="ordered locus">Dole_0037</name>
</gene>
<organism evidence="4 5">
    <name type="scientific">Desulfosudis oleivorans (strain DSM 6200 / JCM 39069 / Hxd3)</name>
    <name type="common">Desulfococcus oleovorans</name>
    <dbReference type="NCBI Taxonomy" id="96561"/>
    <lineage>
        <taxon>Bacteria</taxon>
        <taxon>Pseudomonadati</taxon>
        <taxon>Thermodesulfobacteriota</taxon>
        <taxon>Desulfobacteria</taxon>
        <taxon>Desulfobacterales</taxon>
        <taxon>Desulfosudaceae</taxon>
        <taxon>Desulfosudis</taxon>
    </lineage>
</organism>
<evidence type="ECO:0000313" key="4">
    <source>
        <dbReference type="EMBL" id="ABW65847.1"/>
    </source>
</evidence>
<feature type="chain" id="PRO_5002731325" evidence="2">
    <location>
        <begin position="21"/>
        <end position="387"/>
    </location>
</feature>
<feature type="signal peptide" evidence="2">
    <location>
        <begin position="1"/>
        <end position="20"/>
    </location>
</feature>
<evidence type="ECO:0000256" key="1">
    <source>
        <dbReference type="PROSITE-ProRule" id="PRU00339"/>
    </source>
</evidence>
<evidence type="ECO:0000259" key="3">
    <source>
        <dbReference type="PROSITE" id="PS51272"/>
    </source>
</evidence>
<keyword evidence="2" id="KW-0732">Signal</keyword>
<dbReference type="Pfam" id="PF13414">
    <property type="entry name" value="TPR_11"/>
    <property type="match status" value="1"/>
</dbReference>
<dbReference type="Pfam" id="PF00395">
    <property type="entry name" value="SLH"/>
    <property type="match status" value="1"/>
</dbReference>
<protein>
    <submittedName>
        <fullName evidence="4">TPR repeat-containing protein</fullName>
    </submittedName>
</protein>
<dbReference type="PROSITE" id="PS51257">
    <property type="entry name" value="PROKAR_LIPOPROTEIN"/>
    <property type="match status" value="1"/>
</dbReference>
<dbReference type="HOGENOM" id="CLU_057480_0_0_7"/>
<keyword evidence="1" id="KW-0802">TPR repeat</keyword>
<name>A8ZRT0_DESOH</name>
<dbReference type="EMBL" id="CP000859">
    <property type="protein sequence ID" value="ABW65847.1"/>
    <property type="molecule type" value="Genomic_DNA"/>
</dbReference>
<proteinExistence type="predicted"/>
<dbReference type="PROSITE" id="PS51272">
    <property type="entry name" value="SLH"/>
    <property type="match status" value="1"/>
</dbReference>
<feature type="domain" description="SLH" evidence="3">
    <location>
        <begin position="256"/>
        <end position="321"/>
    </location>
</feature>
<dbReference type="SUPFAM" id="SSF48452">
    <property type="entry name" value="TPR-like"/>
    <property type="match status" value="1"/>
</dbReference>
<dbReference type="eggNOG" id="COG0457">
    <property type="taxonomic scope" value="Bacteria"/>
</dbReference>
<dbReference type="KEGG" id="dol:Dole_0037"/>
<evidence type="ECO:0000256" key="2">
    <source>
        <dbReference type="SAM" id="SignalP"/>
    </source>
</evidence>
<feature type="repeat" description="TPR" evidence="1">
    <location>
        <begin position="146"/>
        <end position="179"/>
    </location>
</feature>
<evidence type="ECO:0000313" key="5">
    <source>
        <dbReference type="Proteomes" id="UP000008561"/>
    </source>
</evidence>
<reference evidence="4 5" key="1">
    <citation type="submission" date="2007-10" db="EMBL/GenBank/DDBJ databases">
        <title>Complete sequence of Desulfococcus oleovorans Hxd3.</title>
        <authorList>
            <consortium name="US DOE Joint Genome Institute"/>
            <person name="Copeland A."/>
            <person name="Lucas S."/>
            <person name="Lapidus A."/>
            <person name="Barry K."/>
            <person name="Glavina del Rio T."/>
            <person name="Dalin E."/>
            <person name="Tice H."/>
            <person name="Pitluck S."/>
            <person name="Kiss H."/>
            <person name="Brettin T."/>
            <person name="Bruce D."/>
            <person name="Detter J.C."/>
            <person name="Han C."/>
            <person name="Schmutz J."/>
            <person name="Larimer F."/>
            <person name="Land M."/>
            <person name="Hauser L."/>
            <person name="Kyrpides N."/>
            <person name="Kim E."/>
            <person name="Wawrik B."/>
            <person name="Richardson P."/>
        </authorList>
    </citation>
    <scope>NUCLEOTIDE SEQUENCE [LARGE SCALE GENOMIC DNA]</scope>
    <source>
        <strain evidence="5">DSM 6200 / JCM 39069 / Hxd3</strain>
    </source>
</reference>
<dbReference type="Proteomes" id="UP000008561">
    <property type="component" value="Chromosome"/>
</dbReference>
<keyword evidence="5" id="KW-1185">Reference proteome</keyword>
<sequence length="387" mass="43032">MRSKTFLYFMALFGLVFLFACGPKAVAPEAQMDTPEHHVTNGNKFLKADKLDEAFTAFTRATQLDPKYAPAYVGLGLVHGKQGIFDKAFDAMKQAARFAKTDAQHAETSVGYIRLYTMGGPAVEENWLNKAGNHFERAHKLAPRDPAPYFYMGMAYRNAYRFSDAAGMFKAVLDLDKDFVEAADREYAVMQRIERAMPGTSVGKKIALLEAITRADVAALFIEELKVDELFEKNTPKTFDTAFKAPGAAFKTGEYVKAPAVTDIDNHVLRQDIEAVVRLQIKGLQPGPDHTFEPDKYITRAEFAMMIEDILIKITGDNSLATRFIGTESPFPDLRSDLAFFNAAMVCVTRNIMETVDTATGEFRPQGMVSGADALLSIRQMKVQLNK</sequence>
<dbReference type="RefSeq" id="WP_012173466.1">
    <property type="nucleotide sequence ID" value="NC_009943.1"/>
</dbReference>
<dbReference type="AlphaFoldDB" id="A8ZRT0"/>
<dbReference type="SMART" id="SM00028">
    <property type="entry name" value="TPR"/>
    <property type="match status" value="3"/>
</dbReference>
<feature type="repeat" description="TPR" evidence="1">
    <location>
        <begin position="35"/>
        <end position="68"/>
    </location>
</feature>
<dbReference type="Gene3D" id="1.25.40.10">
    <property type="entry name" value="Tetratricopeptide repeat domain"/>
    <property type="match status" value="2"/>
</dbReference>
<feature type="repeat" description="TPR" evidence="1">
    <location>
        <begin position="69"/>
        <end position="102"/>
    </location>
</feature>
<dbReference type="OrthoDB" id="9812168at2"/>